<keyword evidence="3" id="KW-1185">Reference proteome</keyword>
<dbReference type="Proteomes" id="UP000501346">
    <property type="component" value="Chromosome ScXVI"/>
</dbReference>
<reference evidence="2 3" key="1">
    <citation type="journal article" date="2019" name="BMC Genomics">
        <title>Chromosome level assembly and comparative genome analysis confirm lager-brewing yeasts originated from a single hybridization.</title>
        <authorList>
            <person name="Salazar A.N."/>
            <person name="Gorter de Vries A.R."/>
            <person name="van den Broek M."/>
            <person name="Brouwers N."/>
            <person name="de la Torre Cortes P."/>
            <person name="Kuijpers N.G.A."/>
            <person name="Daran J.G."/>
            <person name="Abeel T."/>
        </authorList>
    </citation>
    <scope>NUCLEOTIDE SEQUENCE [LARGE SCALE GENOMIC DNA]</scope>
    <source>
        <strain evidence="2 3">CBS 1483</strain>
    </source>
</reference>
<dbReference type="EMBL" id="CP048997">
    <property type="protein sequence ID" value="QID83033.1"/>
    <property type="molecule type" value="Genomic_DNA"/>
</dbReference>
<dbReference type="PANTHER" id="PTHR28038">
    <property type="entry name" value="ADL329WP"/>
    <property type="match status" value="1"/>
</dbReference>
<evidence type="ECO:0000313" key="2">
    <source>
        <dbReference type="EMBL" id="QID83033.1"/>
    </source>
</evidence>
<organism evidence="2 3">
    <name type="scientific">Saccharomyces pastorianus</name>
    <name type="common">Lager yeast</name>
    <name type="synonym">Saccharomyces cerevisiae x Saccharomyces eubayanus</name>
    <dbReference type="NCBI Taxonomy" id="27292"/>
    <lineage>
        <taxon>Eukaryota</taxon>
        <taxon>Fungi</taxon>
        <taxon>Dikarya</taxon>
        <taxon>Ascomycota</taxon>
        <taxon>Saccharomycotina</taxon>
        <taxon>Saccharomycetes</taxon>
        <taxon>Saccharomycetales</taxon>
        <taxon>Saccharomycetaceae</taxon>
        <taxon>Saccharomyces</taxon>
    </lineage>
</organism>
<accession>A0A6C1E2C5</accession>
<name>A0A6C1E2C5_SACPS</name>
<protein>
    <submittedName>
        <fullName evidence="2">Uncharacterized protein</fullName>
    </submittedName>
</protein>
<dbReference type="AlphaFoldDB" id="A0A6C1E2C5"/>
<proteinExistence type="predicted"/>
<evidence type="ECO:0000256" key="1">
    <source>
        <dbReference type="SAM" id="MobiDB-lite"/>
    </source>
</evidence>
<dbReference type="OrthoDB" id="284718at2759"/>
<dbReference type="PANTHER" id="PTHR28038:SF1">
    <property type="entry name" value="ADL329WP"/>
    <property type="match status" value="1"/>
</dbReference>
<feature type="region of interest" description="Disordered" evidence="1">
    <location>
        <begin position="112"/>
        <end position="140"/>
    </location>
</feature>
<gene>
    <name evidence="2" type="ORF">GRS66_005471</name>
</gene>
<feature type="compositionally biased region" description="Acidic residues" evidence="1">
    <location>
        <begin position="131"/>
        <end position="140"/>
    </location>
</feature>
<sequence>MTLNNVARPDLCVSYKKIAPPKGLYSATPSISGVVNQSMPMAAIFLRNKFIAWFSLIQSVHYYLNTDEDIIVAYKENKAPSPMDQPPAIKLFMSLIGLCVCYMNLVFPQQIAQPSSSGSKDNTETTIETTTEVETETAKQ</sequence>
<evidence type="ECO:0000313" key="3">
    <source>
        <dbReference type="Proteomes" id="UP000501346"/>
    </source>
</evidence>